<dbReference type="AlphaFoldDB" id="A0A915HV74"/>
<evidence type="ECO:0000256" key="1">
    <source>
        <dbReference type="SAM" id="MobiDB-lite"/>
    </source>
</evidence>
<proteinExistence type="predicted"/>
<dbReference type="Proteomes" id="UP000887565">
    <property type="component" value="Unplaced"/>
</dbReference>
<evidence type="ECO:0000313" key="2">
    <source>
        <dbReference type="Proteomes" id="UP000887565"/>
    </source>
</evidence>
<accession>A0A915HV74</accession>
<sequence>MAKRRAVSQIFTSTTFVDFFLKIIYTNFEKLKSLRKITSKKPSHRTEKDLSIDTQKVHFTTKYGFGEMRPKTGGKGRPPRRGND</sequence>
<reference evidence="3" key="1">
    <citation type="submission" date="2022-11" db="UniProtKB">
        <authorList>
            <consortium name="WormBaseParasite"/>
        </authorList>
    </citation>
    <scope>IDENTIFICATION</scope>
</reference>
<keyword evidence="2" id="KW-1185">Reference proteome</keyword>
<dbReference type="WBParaSite" id="nRc.2.0.1.t05442-RA">
    <property type="protein sequence ID" value="nRc.2.0.1.t05442-RA"/>
    <property type="gene ID" value="nRc.2.0.1.g05442"/>
</dbReference>
<name>A0A915HV74_ROMCU</name>
<organism evidence="2 3">
    <name type="scientific">Romanomermis culicivorax</name>
    <name type="common">Nematode worm</name>
    <dbReference type="NCBI Taxonomy" id="13658"/>
    <lineage>
        <taxon>Eukaryota</taxon>
        <taxon>Metazoa</taxon>
        <taxon>Ecdysozoa</taxon>
        <taxon>Nematoda</taxon>
        <taxon>Enoplea</taxon>
        <taxon>Dorylaimia</taxon>
        <taxon>Mermithida</taxon>
        <taxon>Mermithoidea</taxon>
        <taxon>Mermithidae</taxon>
        <taxon>Romanomermis</taxon>
    </lineage>
</organism>
<evidence type="ECO:0000313" key="3">
    <source>
        <dbReference type="WBParaSite" id="nRc.2.0.1.t05442-RA"/>
    </source>
</evidence>
<protein>
    <submittedName>
        <fullName evidence="3">Uncharacterized protein</fullName>
    </submittedName>
</protein>
<feature type="region of interest" description="Disordered" evidence="1">
    <location>
        <begin position="63"/>
        <end position="84"/>
    </location>
</feature>
<feature type="compositionally biased region" description="Basic residues" evidence="1">
    <location>
        <begin position="72"/>
        <end position="84"/>
    </location>
</feature>